<feature type="signal peptide" evidence="1">
    <location>
        <begin position="1"/>
        <end position="20"/>
    </location>
</feature>
<feature type="chain" id="PRO_5011975241" evidence="1">
    <location>
        <begin position="21"/>
        <end position="344"/>
    </location>
</feature>
<comment type="caution">
    <text evidence="2">The sequence shown here is derived from an EMBL/GenBank/DDBJ whole genome shotgun (WGS) entry which is preliminary data.</text>
</comment>
<name>A0A2A5WA13_9GAMM</name>
<dbReference type="EMBL" id="NTJZ01000009">
    <property type="protein sequence ID" value="PDH33319.1"/>
    <property type="molecule type" value="Genomic_DNA"/>
</dbReference>
<evidence type="ECO:0000256" key="1">
    <source>
        <dbReference type="SAM" id="SignalP"/>
    </source>
</evidence>
<keyword evidence="1" id="KW-0732">Signal</keyword>
<sequence>MKSRIPVLVAALVLTSNAFSQGNTSFKAPRNEWGQPDLNGVWNFASNTPMQRPERWGEQEFLTPEQLEEELARQEAAARAADERAALAVELDADLPTGPQVLGYNDFWFETQGLGENVRTSHIVYPFNGRIPAAIEGAQVQRGNQITDTPNEIRPVYFTVGGISKDGPEDRGLSERCIVGFNSGPPFVPSLYNNNVQLVQDRNNIVILTEMIHDARIVAISEKPALDDQIRLWSGDSTGYWDGDTLVVETKNFNGYRQTFSSTGKNYDMVLTEKFTRTALDEVTYEFTIDDPSTFTDIISAVVPMTKTSGQLYEYACHEGNYGMLNTLRGARVAEENGWDLEGR</sequence>
<proteinExistence type="predicted"/>
<dbReference type="AlphaFoldDB" id="A0A2A5WA13"/>
<evidence type="ECO:0000313" key="2">
    <source>
        <dbReference type="EMBL" id="PDH33319.1"/>
    </source>
</evidence>
<reference evidence="2 3" key="1">
    <citation type="submission" date="2017-08" db="EMBL/GenBank/DDBJ databases">
        <title>Fine stratification of microbial communities through a metagenomic profile of the photic zone.</title>
        <authorList>
            <person name="Haro-Moreno J.M."/>
            <person name="Lopez-Perez M."/>
            <person name="De La Torre J."/>
            <person name="Picazo A."/>
            <person name="Camacho A."/>
            <person name="Rodriguez-Valera F."/>
        </authorList>
    </citation>
    <scope>NUCLEOTIDE SEQUENCE [LARGE SCALE GENOMIC DNA]</scope>
    <source>
        <strain evidence="2">MED-G28</strain>
    </source>
</reference>
<evidence type="ECO:0000313" key="3">
    <source>
        <dbReference type="Proteomes" id="UP000219329"/>
    </source>
</evidence>
<protein>
    <submittedName>
        <fullName evidence="2">Uncharacterized protein</fullName>
    </submittedName>
</protein>
<gene>
    <name evidence="2" type="ORF">CNF02_09015</name>
</gene>
<organism evidence="2 3">
    <name type="scientific">OM182 bacterium MED-G28</name>
    <dbReference type="NCBI Taxonomy" id="1986256"/>
    <lineage>
        <taxon>Bacteria</taxon>
        <taxon>Pseudomonadati</taxon>
        <taxon>Pseudomonadota</taxon>
        <taxon>Gammaproteobacteria</taxon>
        <taxon>OMG group</taxon>
        <taxon>OM182 clade</taxon>
    </lineage>
</organism>
<dbReference type="Proteomes" id="UP000219329">
    <property type="component" value="Unassembled WGS sequence"/>
</dbReference>
<accession>A0A2A5WA13</accession>